<dbReference type="SUPFAM" id="SSF50978">
    <property type="entry name" value="WD40 repeat-like"/>
    <property type="match status" value="1"/>
</dbReference>
<dbReference type="AlphaFoldDB" id="A0A7C8IAP6"/>
<dbReference type="EMBL" id="JAADJZ010000005">
    <property type="protein sequence ID" value="KAF2874854.1"/>
    <property type="molecule type" value="Genomic_DNA"/>
</dbReference>
<evidence type="ECO:0000256" key="7">
    <source>
        <dbReference type="PROSITE-ProRule" id="PRU00221"/>
    </source>
</evidence>
<evidence type="ECO:0000313" key="10">
    <source>
        <dbReference type="Proteomes" id="UP000481861"/>
    </source>
</evidence>
<organism evidence="9 10">
    <name type="scientific">Massariosphaeria phaeospora</name>
    <dbReference type="NCBI Taxonomy" id="100035"/>
    <lineage>
        <taxon>Eukaryota</taxon>
        <taxon>Fungi</taxon>
        <taxon>Dikarya</taxon>
        <taxon>Ascomycota</taxon>
        <taxon>Pezizomycotina</taxon>
        <taxon>Dothideomycetes</taxon>
        <taxon>Pleosporomycetidae</taxon>
        <taxon>Pleosporales</taxon>
        <taxon>Pleosporales incertae sedis</taxon>
        <taxon>Massariosphaeria</taxon>
    </lineage>
</organism>
<evidence type="ECO:0000256" key="2">
    <source>
        <dbReference type="ARBA" id="ARBA00022574"/>
    </source>
</evidence>
<evidence type="ECO:0000256" key="1">
    <source>
        <dbReference type="ARBA" id="ARBA00004123"/>
    </source>
</evidence>
<dbReference type="UniPathway" id="UPA00989"/>
<dbReference type="InterPro" id="IPR015943">
    <property type="entry name" value="WD40/YVTN_repeat-like_dom_sf"/>
</dbReference>
<keyword evidence="3 6" id="KW-0819">tRNA processing</keyword>
<dbReference type="Gene3D" id="2.130.10.10">
    <property type="entry name" value="YVTN repeat-like/Quinoprotein amine dehydrogenase"/>
    <property type="match status" value="2"/>
</dbReference>
<evidence type="ECO:0000256" key="6">
    <source>
        <dbReference type="HAMAP-Rule" id="MF_03056"/>
    </source>
</evidence>
<gene>
    <name evidence="9" type="ORF">BDV95DRAFT_300452</name>
</gene>
<dbReference type="InterPro" id="IPR028884">
    <property type="entry name" value="Trm82"/>
</dbReference>
<evidence type="ECO:0000313" key="9">
    <source>
        <dbReference type="EMBL" id="KAF2874854.1"/>
    </source>
</evidence>
<protein>
    <submittedName>
        <fullName evidence="9">tRNA methyltransferas-like protein</fullName>
    </submittedName>
</protein>
<evidence type="ECO:0000256" key="4">
    <source>
        <dbReference type="ARBA" id="ARBA00022737"/>
    </source>
</evidence>
<name>A0A7C8IAP6_9PLEO</name>
<accession>A0A7C8IAP6</accession>
<dbReference type="InterPro" id="IPR001680">
    <property type="entry name" value="WD40_rpt"/>
</dbReference>
<dbReference type="GO" id="GO:0106004">
    <property type="term" value="P:tRNA (guanine-N7)-methylation"/>
    <property type="evidence" value="ECO:0007669"/>
    <property type="project" value="UniProtKB-UniRule"/>
</dbReference>
<dbReference type="SMART" id="SM00320">
    <property type="entry name" value="WD40"/>
    <property type="match status" value="3"/>
</dbReference>
<comment type="caution">
    <text evidence="9">The sequence shown here is derived from an EMBL/GenBank/DDBJ whole genome shotgun (WGS) entry which is preliminary data.</text>
</comment>
<keyword evidence="10" id="KW-1185">Reference proteome</keyword>
<evidence type="ECO:0000256" key="5">
    <source>
        <dbReference type="ARBA" id="ARBA00023242"/>
    </source>
</evidence>
<sequence>MKLPYQCIEVADRSIDSGNEWLLFGASGSKLIVQSSTGVQSVWPAEEDEVRHINRDDEPEEPPGKRVKLSPAANPELNVSCVTLSSDKQYLVAVTAEDKCIRVFQINSEYQLHELSQRCMARRPCSIILTPDDSTILCADKFGDVYSLPLLPSPDDEEIETPQNEQTEPVVEKPYAPAASLLTVHSGRNRKTLEEQLKQASKGPSKPKEPLKFKHELLLGHVSMLTDILYATVDDRSYVLTADRDEHIRISRGLPQAHIIEGFCLGHEDFVSRLCLSQSGLLVSGGGDASLLVWDWFNNQLIERLPIRDSALSYFESNPQLTSILPEDRKNFKVAVRGIWDLASGETTKYEILVACEGIPALFQFTLGDRSKPGAVISLNGNALDVAFLGSSENTRKMIVVSVDNVHKPGSTTAVRDSPHRLQCFSRQGNGEWEENSGVAQSLDWFSRQAPDGNDNAYAESNSIASDTKDLAAVRAILYGLENLRKRPGAED</sequence>
<dbReference type="GO" id="GO:0005634">
    <property type="term" value="C:nucleus"/>
    <property type="evidence" value="ECO:0007669"/>
    <property type="project" value="UniProtKB-SubCell"/>
</dbReference>
<dbReference type="InterPro" id="IPR036322">
    <property type="entry name" value="WD40_repeat_dom_sf"/>
</dbReference>
<reference evidence="9 10" key="1">
    <citation type="submission" date="2020-01" db="EMBL/GenBank/DDBJ databases">
        <authorList>
            <consortium name="DOE Joint Genome Institute"/>
            <person name="Haridas S."/>
            <person name="Albert R."/>
            <person name="Binder M."/>
            <person name="Bloem J."/>
            <person name="Labutti K."/>
            <person name="Salamov A."/>
            <person name="Andreopoulos B."/>
            <person name="Baker S.E."/>
            <person name="Barry K."/>
            <person name="Bills G."/>
            <person name="Bluhm B.H."/>
            <person name="Cannon C."/>
            <person name="Castanera R."/>
            <person name="Culley D.E."/>
            <person name="Daum C."/>
            <person name="Ezra D."/>
            <person name="Gonzalez J.B."/>
            <person name="Henrissat B."/>
            <person name="Kuo A."/>
            <person name="Liang C."/>
            <person name="Lipzen A."/>
            <person name="Lutzoni F."/>
            <person name="Magnuson J."/>
            <person name="Mondo S."/>
            <person name="Nolan M."/>
            <person name="Ohm R."/>
            <person name="Pangilinan J."/>
            <person name="Park H.-J.H."/>
            <person name="Ramirez L."/>
            <person name="Alfaro M."/>
            <person name="Sun H."/>
            <person name="Tritt A."/>
            <person name="Yoshinaga Y."/>
            <person name="Zwiers L.-H.L."/>
            <person name="Turgeon B.G."/>
            <person name="Goodwin S.B."/>
            <person name="Spatafora J.W."/>
            <person name="Crous P.W."/>
            <person name="Grigoriev I.V."/>
        </authorList>
    </citation>
    <scope>NUCLEOTIDE SEQUENCE [LARGE SCALE GENOMIC DNA]</scope>
    <source>
        <strain evidence="9 10">CBS 611.86</strain>
    </source>
</reference>
<comment type="function">
    <text evidence="6">Required for the formation of N(7)-methylguanine at position 46 (m7G46) in tRNA. In the complex, it is required to stabilize and induce conformational changes of the catalytic subunit.</text>
</comment>
<dbReference type="GO" id="GO:0005829">
    <property type="term" value="C:cytosol"/>
    <property type="evidence" value="ECO:0007669"/>
    <property type="project" value="TreeGrafter"/>
</dbReference>
<evidence type="ECO:0000256" key="3">
    <source>
        <dbReference type="ARBA" id="ARBA00022694"/>
    </source>
</evidence>
<dbReference type="HAMAP" id="MF_03056">
    <property type="entry name" value="TRM82"/>
    <property type="match status" value="1"/>
</dbReference>
<dbReference type="PANTHER" id="PTHR16288:SF0">
    <property type="entry name" value="TRNA (GUANINE-N(7)-)-METHYLTRANSFERASE NON-CATALYTIC SUBUNIT WDR4"/>
    <property type="match status" value="1"/>
</dbReference>
<keyword evidence="5 6" id="KW-0539">Nucleus</keyword>
<comment type="similarity">
    <text evidence="6">Belongs to the WD repeat TRM82 family.</text>
</comment>
<proteinExistence type="inferred from homology"/>
<dbReference type="Pfam" id="PF00400">
    <property type="entry name" value="WD40"/>
    <property type="match status" value="2"/>
</dbReference>
<dbReference type="Proteomes" id="UP000481861">
    <property type="component" value="Unassembled WGS sequence"/>
</dbReference>
<feature type="region of interest" description="Disordered" evidence="8">
    <location>
        <begin position="151"/>
        <end position="172"/>
    </location>
</feature>
<dbReference type="PROSITE" id="PS50082">
    <property type="entry name" value="WD_REPEATS_2"/>
    <property type="match status" value="1"/>
</dbReference>
<dbReference type="GO" id="GO:0043527">
    <property type="term" value="C:tRNA methyltransferase complex"/>
    <property type="evidence" value="ECO:0007669"/>
    <property type="project" value="TreeGrafter"/>
</dbReference>
<comment type="pathway">
    <text evidence="6">tRNA modification; N(7)-methylguanine-tRNA biosynthesis.</text>
</comment>
<keyword evidence="2 6" id="KW-0853">WD repeat</keyword>
<dbReference type="PANTHER" id="PTHR16288">
    <property type="entry name" value="WD40 REPEAT PROTEIN 4"/>
    <property type="match status" value="1"/>
</dbReference>
<feature type="repeat" description="WD" evidence="7">
    <location>
        <begin position="264"/>
        <end position="304"/>
    </location>
</feature>
<keyword evidence="4 6" id="KW-0677">Repeat</keyword>
<comment type="subcellular location">
    <subcellularLocation>
        <location evidence="1 6">Nucleus</location>
    </subcellularLocation>
</comment>
<evidence type="ECO:0000256" key="8">
    <source>
        <dbReference type="SAM" id="MobiDB-lite"/>
    </source>
</evidence>
<dbReference type="OrthoDB" id="339900at2759"/>